<organism evidence="2 3">
    <name type="scientific">Mycena rosella</name>
    <name type="common">Pink bonnet</name>
    <name type="synonym">Agaricus rosellus</name>
    <dbReference type="NCBI Taxonomy" id="1033263"/>
    <lineage>
        <taxon>Eukaryota</taxon>
        <taxon>Fungi</taxon>
        <taxon>Dikarya</taxon>
        <taxon>Basidiomycota</taxon>
        <taxon>Agaricomycotina</taxon>
        <taxon>Agaricomycetes</taxon>
        <taxon>Agaricomycetidae</taxon>
        <taxon>Agaricales</taxon>
        <taxon>Marasmiineae</taxon>
        <taxon>Mycenaceae</taxon>
        <taxon>Mycena</taxon>
    </lineage>
</organism>
<gene>
    <name evidence="2" type="ORF">B0H17DRAFT_1150883</name>
</gene>
<proteinExistence type="predicted"/>
<comment type="caution">
    <text evidence="2">The sequence shown here is derived from an EMBL/GenBank/DDBJ whole genome shotgun (WGS) entry which is preliminary data.</text>
</comment>
<sequence>MPPSKLTPRLSIAQKETLINIGKSVRATKYDSFLEQRAFLDEKTGALDAFSLFMAEIVEDANLYPLAFALKNLYNQTTASGTIPIGGLYPVIVDSCNRLKAESVHAKNNVLLAQQVHRTELEDVRAAKEAQDNEAKKTKSKSIEVTVDDIDDDILFIGDSESTTFAASDETDDHMHVDLTELFVMPASVTAAAATPVRDSSVLVDMVDRVSRLIDLFRSRPAPMAMDIMSRTDPESAQHGVAEEFQPPSTRKQPRASSQFAHEDYEEQFAAADLSVNNSRVKQTDAAMHSALNSSPIGASISSLRLEEYNIRSRVAFANAQL</sequence>
<evidence type="ECO:0000256" key="1">
    <source>
        <dbReference type="SAM" id="MobiDB-lite"/>
    </source>
</evidence>
<evidence type="ECO:0000313" key="3">
    <source>
        <dbReference type="Proteomes" id="UP001221757"/>
    </source>
</evidence>
<protein>
    <submittedName>
        <fullName evidence="2">Uncharacterized protein</fullName>
    </submittedName>
</protein>
<name>A0AAD7BPV4_MYCRO</name>
<keyword evidence="3" id="KW-1185">Reference proteome</keyword>
<reference evidence="2" key="1">
    <citation type="submission" date="2023-03" db="EMBL/GenBank/DDBJ databases">
        <title>Massive genome expansion in bonnet fungi (Mycena s.s.) driven by repeated elements and novel gene families across ecological guilds.</title>
        <authorList>
            <consortium name="Lawrence Berkeley National Laboratory"/>
            <person name="Harder C.B."/>
            <person name="Miyauchi S."/>
            <person name="Viragh M."/>
            <person name="Kuo A."/>
            <person name="Thoen E."/>
            <person name="Andreopoulos B."/>
            <person name="Lu D."/>
            <person name="Skrede I."/>
            <person name="Drula E."/>
            <person name="Henrissat B."/>
            <person name="Morin E."/>
            <person name="Kohler A."/>
            <person name="Barry K."/>
            <person name="LaButti K."/>
            <person name="Morin E."/>
            <person name="Salamov A."/>
            <person name="Lipzen A."/>
            <person name="Mereny Z."/>
            <person name="Hegedus B."/>
            <person name="Baldrian P."/>
            <person name="Stursova M."/>
            <person name="Weitz H."/>
            <person name="Taylor A."/>
            <person name="Grigoriev I.V."/>
            <person name="Nagy L.G."/>
            <person name="Martin F."/>
            <person name="Kauserud H."/>
        </authorList>
    </citation>
    <scope>NUCLEOTIDE SEQUENCE</scope>
    <source>
        <strain evidence="2">CBHHK067</strain>
    </source>
</reference>
<feature type="compositionally biased region" description="Polar residues" evidence="1">
    <location>
        <begin position="247"/>
        <end position="260"/>
    </location>
</feature>
<feature type="region of interest" description="Disordered" evidence="1">
    <location>
        <begin position="232"/>
        <end position="260"/>
    </location>
</feature>
<evidence type="ECO:0000313" key="2">
    <source>
        <dbReference type="EMBL" id="KAJ7626775.1"/>
    </source>
</evidence>
<dbReference type="Proteomes" id="UP001221757">
    <property type="component" value="Unassembled WGS sequence"/>
</dbReference>
<accession>A0AAD7BPV4</accession>
<dbReference type="AlphaFoldDB" id="A0AAD7BPV4"/>
<dbReference type="EMBL" id="JARKIE010000570">
    <property type="protein sequence ID" value="KAJ7626775.1"/>
    <property type="molecule type" value="Genomic_DNA"/>
</dbReference>